<dbReference type="AlphaFoldDB" id="A0A815SNM3"/>
<accession>A0A815SNM3</accession>
<dbReference type="EMBL" id="CAJNOK010022792">
    <property type="protein sequence ID" value="CAF1353404.1"/>
    <property type="molecule type" value="Genomic_DNA"/>
</dbReference>
<dbReference type="EMBL" id="CAJOBC010087305">
    <property type="protein sequence ID" value="CAF4355107.1"/>
    <property type="molecule type" value="Genomic_DNA"/>
</dbReference>
<dbReference type="InterPro" id="IPR052954">
    <property type="entry name" value="GPCR-Ligand_Int"/>
</dbReference>
<evidence type="ECO:0000313" key="7">
    <source>
        <dbReference type="EMBL" id="CAF1353404.1"/>
    </source>
</evidence>
<evidence type="ECO:0000256" key="1">
    <source>
        <dbReference type="ARBA" id="ARBA00004370"/>
    </source>
</evidence>
<dbReference type="EMBL" id="CAJOBA010044435">
    <property type="protein sequence ID" value="CAF4163904.1"/>
    <property type="molecule type" value="Genomic_DNA"/>
</dbReference>
<keyword evidence="3 5" id="KW-1133">Transmembrane helix</keyword>
<comment type="caution">
    <text evidence="8">The sequence shown here is derived from an EMBL/GenBank/DDBJ whole genome shotgun (WGS) entry which is preliminary data.</text>
</comment>
<protein>
    <recommendedName>
        <fullName evidence="6">G-protein coupled receptors family 1 profile domain-containing protein</fullName>
    </recommendedName>
</protein>
<sequence>MSHTTFPQTFREIMATICFIFGFPGNLLTIIICIKALHYRKKINFERKIFDLYLVEISILDTILLTYWVLDTAVVHLYDSNYIRFQNLINISEFCCFFFFMLNRLCAALCSWLIMFFTLIRFIHIFRPLNTIRSNVILVILLLGTFGTLNTYLVTFLRYENQKQILNNNLTTITTTTKTITLTSWHFLPLTTEYTNVTLNPLKQYICSVGREYEHDRLRNILNTIFTGVFSLAIPSIITLIVNIVILAYIQRVYNINGLNRINNNYSNYRSTPLLVISITYTLCYLPYCIIYFSQFLFSPGYALSICSSIVFTIRYISHSSNFYAYIFTSLRFRRDIKSLFRMLVCVTIKTKDHGHKKKDNYCHRTPHQVMIKSKNVIGVTGQHDRLLSLPATKNHLTSKRRIVTIPRPYDVQQPLRFNQME</sequence>
<evidence type="ECO:0000256" key="3">
    <source>
        <dbReference type="ARBA" id="ARBA00022989"/>
    </source>
</evidence>
<feature type="transmembrane region" description="Helical" evidence="5">
    <location>
        <begin position="135"/>
        <end position="157"/>
    </location>
</feature>
<reference evidence="8" key="1">
    <citation type="submission" date="2021-02" db="EMBL/GenBank/DDBJ databases">
        <authorList>
            <person name="Nowell W R."/>
        </authorList>
    </citation>
    <scope>NUCLEOTIDE SEQUENCE</scope>
</reference>
<evidence type="ECO:0000256" key="2">
    <source>
        <dbReference type="ARBA" id="ARBA00022692"/>
    </source>
</evidence>
<dbReference type="Proteomes" id="UP000681722">
    <property type="component" value="Unassembled WGS sequence"/>
</dbReference>
<evidence type="ECO:0000256" key="4">
    <source>
        <dbReference type="ARBA" id="ARBA00023136"/>
    </source>
</evidence>
<dbReference type="GO" id="GO:0004930">
    <property type="term" value="F:G protein-coupled receptor activity"/>
    <property type="evidence" value="ECO:0007669"/>
    <property type="project" value="InterPro"/>
</dbReference>
<gene>
    <name evidence="8" type="ORF">GPM918_LOCUS36307</name>
    <name evidence="7" type="ORF">OVA965_LOCUS30905</name>
    <name evidence="10" type="ORF">SRO942_LOCUS37038</name>
    <name evidence="9" type="ORF">TMI583_LOCUS31720</name>
</gene>
<dbReference type="Proteomes" id="UP000663829">
    <property type="component" value="Unassembled WGS sequence"/>
</dbReference>
<dbReference type="Gene3D" id="1.20.1070.10">
    <property type="entry name" value="Rhodopsin 7-helix transmembrane proteins"/>
    <property type="match status" value="1"/>
</dbReference>
<dbReference type="Proteomes" id="UP000677228">
    <property type="component" value="Unassembled WGS sequence"/>
</dbReference>
<comment type="subcellular location">
    <subcellularLocation>
        <location evidence="1">Membrane</location>
    </subcellularLocation>
</comment>
<evidence type="ECO:0000259" key="6">
    <source>
        <dbReference type="PROSITE" id="PS50262"/>
    </source>
</evidence>
<feature type="transmembrane region" description="Helical" evidence="5">
    <location>
        <begin position="271"/>
        <end position="293"/>
    </location>
</feature>
<dbReference type="InterPro" id="IPR017452">
    <property type="entry name" value="GPCR_Rhodpsn_7TM"/>
</dbReference>
<dbReference type="PRINTS" id="PR00237">
    <property type="entry name" value="GPCRRHODOPSN"/>
</dbReference>
<dbReference type="GO" id="GO:0016020">
    <property type="term" value="C:membrane"/>
    <property type="evidence" value="ECO:0007669"/>
    <property type="project" value="UniProtKB-SubCell"/>
</dbReference>
<feature type="transmembrane region" description="Helical" evidence="5">
    <location>
        <begin position="90"/>
        <end position="123"/>
    </location>
</feature>
<keyword evidence="2 5" id="KW-0812">Transmembrane</keyword>
<keyword evidence="4 5" id="KW-0472">Membrane</keyword>
<evidence type="ECO:0000313" key="11">
    <source>
        <dbReference type="Proteomes" id="UP000663829"/>
    </source>
</evidence>
<feature type="transmembrane region" description="Helical" evidence="5">
    <location>
        <begin position="225"/>
        <end position="250"/>
    </location>
</feature>
<dbReference type="Proteomes" id="UP000682733">
    <property type="component" value="Unassembled WGS sequence"/>
</dbReference>
<dbReference type="PANTHER" id="PTHR46641">
    <property type="entry name" value="FMRFAMIDE RECEPTOR-RELATED"/>
    <property type="match status" value="1"/>
</dbReference>
<proteinExistence type="predicted"/>
<organism evidence="8 11">
    <name type="scientific">Didymodactylos carnosus</name>
    <dbReference type="NCBI Taxonomy" id="1234261"/>
    <lineage>
        <taxon>Eukaryota</taxon>
        <taxon>Metazoa</taxon>
        <taxon>Spiralia</taxon>
        <taxon>Gnathifera</taxon>
        <taxon>Rotifera</taxon>
        <taxon>Eurotatoria</taxon>
        <taxon>Bdelloidea</taxon>
        <taxon>Philodinida</taxon>
        <taxon>Philodinidae</taxon>
        <taxon>Didymodactylos</taxon>
    </lineage>
</organism>
<dbReference type="OrthoDB" id="10017336at2759"/>
<dbReference type="PROSITE" id="PS50262">
    <property type="entry name" value="G_PROTEIN_RECEP_F1_2"/>
    <property type="match status" value="1"/>
</dbReference>
<feature type="domain" description="G-protein coupled receptors family 1 profile" evidence="6">
    <location>
        <begin position="25"/>
        <end position="326"/>
    </location>
</feature>
<evidence type="ECO:0000313" key="10">
    <source>
        <dbReference type="EMBL" id="CAF4355107.1"/>
    </source>
</evidence>
<keyword evidence="11" id="KW-1185">Reference proteome</keyword>
<evidence type="ECO:0000256" key="5">
    <source>
        <dbReference type="SAM" id="Phobius"/>
    </source>
</evidence>
<dbReference type="SUPFAM" id="SSF81321">
    <property type="entry name" value="Family A G protein-coupled receptor-like"/>
    <property type="match status" value="1"/>
</dbReference>
<feature type="transmembrane region" description="Helical" evidence="5">
    <location>
        <begin position="49"/>
        <end position="70"/>
    </location>
</feature>
<dbReference type="EMBL" id="CAJNOQ010021810">
    <property type="protein sequence ID" value="CAF1492184.1"/>
    <property type="molecule type" value="Genomic_DNA"/>
</dbReference>
<evidence type="ECO:0000313" key="9">
    <source>
        <dbReference type="EMBL" id="CAF4163904.1"/>
    </source>
</evidence>
<name>A0A815SNM3_9BILA</name>
<dbReference type="PANTHER" id="PTHR46641:SF25">
    <property type="entry name" value="CNMAMIDE RECEPTOR-RELATED"/>
    <property type="match status" value="1"/>
</dbReference>
<feature type="transmembrane region" description="Helical" evidence="5">
    <location>
        <begin position="13"/>
        <end position="37"/>
    </location>
</feature>
<evidence type="ECO:0000313" key="8">
    <source>
        <dbReference type="EMBL" id="CAF1492184.1"/>
    </source>
</evidence>
<dbReference type="InterPro" id="IPR000276">
    <property type="entry name" value="GPCR_Rhodpsn"/>
</dbReference>